<dbReference type="Gene3D" id="3.30.1340.30">
    <property type="match status" value="1"/>
</dbReference>
<evidence type="ECO:0000259" key="2">
    <source>
        <dbReference type="PROSITE" id="PS50914"/>
    </source>
</evidence>
<name>Q2SGX0_HAHCH</name>
<reference evidence="3 4" key="1">
    <citation type="journal article" date="2005" name="Nucleic Acids Res.">
        <title>Genomic blueprint of Hahella chejuensis, a marine microbe producing an algicidal agent.</title>
        <authorList>
            <person name="Jeong H."/>
            <person name="Yim J.H."/>
            <person name="Lee C."/>
            <person name="Choi S.-H."/>
            <person name="Park Y.K."/>
            <person name="Yoon S.H."/>
            <person name="Hur C.-G."/>
            <person name="Kang H.-Y."/>
            <person name="Kim D."/>
            <person name="Lee H.H."/>
            <person name="Park K.H."/>
            <person name="Park S.-H."/>
            <person name="Park H.-S."/>
            <person name="Lee H.K."/>
            <person name="Oh T.K."/>
            <person name="Kim J.F."/>
        </authorList>
    </citation>
    <scope>NUCLEOTIDE SEQUENCE [LARGE SCALE GENOMIC DNA]</scope>
    <source>
        <strain evidence="3 4">KCTC 2396</strain>
    </source>
</reference>
<dbReference type="Proteomes" id="UP000000238">
    <property type="component" value="Chromosome"/>
</dbReference>
<dbReference type="PROSITE" id="PS50914">
    <property type="entry name" value="BON"/>
    <property type="match status" value="1"/>
</dbReference>
<dbReference type="HOGENOM" id="CLU_2219423_0_0_6"/>
<evidence type="ECO:0000313" key="3">
    <source>
        <dbReference type="EMBL" id="ABC30104.1"/>
    </source>
</evidence>
<feature type="domain" description="BON" evidence="2">
    <location>
        <begin position="31"/>
        <end position="100"/>
    </location>
</feature>
<dbReference type="EMBL" id="CP000155">
    <property type="protein sequence ID" value="ABC30104.1"/>
    <property type="molecule type" value="Genomic_DNA"/>
</dbReference>
<accession>Q2SGX0</accession>
<dbReference type="RefSeq" id="WP_011397173.1">
    <property type="nucleotide sequence ID" value="NC_007645.1"/>
</dbReference>
<dbReference type="KEGG" id="hch:HCH_03350"/>
<keyword evidence="4" id="KW-1185">Reference proteome</keyword>
<proteinExistence type="predicted"/>
<dbReference type="PANTHER" id="PTHR34606:SF15">
    <property type="entry name" value="BON DOMAIN-CONTAINING PROTEIN"/>
    <property type="match status" value="1"/>
</dbReference>
<dbReference type="InterPro" id="IPR007055">
    <property type="entry name" value="BON_dom"/>
</dbReference>
<sequence length="106" mass="11276">MDKNKVEAEDASPTAAANSESSTKEANSFIKDSWITMKVKSSLFLDKKSPGLSVGVCTKDSVVTLTGHLHSAGEQIAAVKAAKSVRGVKKVETKGLTFDPDVVMRH</sequence>
<feature type="region of interest" description="Disordered" evidence="1">
    <location>
        <begin position="1"/>
        <end position="25"/>
    </location>
</feature>
<evidence type="ECO:0000256" key="1">
    <source>
        <dbReference type="SAM" id="MobiDB-lite"/>
    </source>
</evidence>
<dbReference type="STRING" id="349521.HCH_03350"/>
<dbReference type="PANTHER" id="PTHR34606">
    <property type="entry name" value="BON DOMAIN-CONTAINING PROTEIN"/>
    <property type="match status" value="1"/>
</dbReference>
<dbReference type="AlphaFoldDB" id="Q2SGX0"/>
<evidence type="ECO:0000313" key="4">
    <source>
        <dbReference type="Proteomes" id="UP000000238"/>
    </source>
</evidence>
<dbReference type="InterPro" id="IPR051686">
    <property type="entry name" value="Lipoprotein_DolP"/>
</dbReference>
<protein>
    <submittedName>
        <fullName evidence="3">Predicted periplasmic or secreted lipoprotein</fullName>
    </submittedName>
</protein>
<gene>
    <name evidence="3" type="ordered locus">HCH_03350</name>
</gene>
<organism evidence="3 4">
    <name type="scientific">Hahella chejuensis (strain KCTC 2396)</name>
    <dbReference type="NCBI Taxonomy" id="349521"/>
    <lineage>
        <taxon>Bacteria</taxon>
        <taxon>Pseudomonadati</taxon>
        <taxon>Pseudomonadota</taxon>
        <taxon>Gammaproteobacteria</taxon>
        <taxon>Oceanospirillales</taxon>
        <taxon>Hahellaceae</taxon>
        <taxon>Hahella</taxon>
    </lineage>
</organism>
<dbReference type="OrthoDB" id="9783990at2"/>
<feature type="compositionally biased region" description="Polar residues" evidence="1">
    <location>
        <begin position="15"/>
        <end position="25"/>
    </location>
</feature>
<dbReference type="eggNOG" id="COG2823">
    <property type="taxonomic scope" value="Bacteria"/>
</dbReference>
<keyword evidence="3" id="KW-0449">Lipoprotein</keyword>
<dbReference type="Pfam" id="PF04972">
    <property type="entry name" value="BON"/>
    <property type="match status" value="1"/>
</dbReference>